<dbReference type="Gene3D" id="3.30.980.10">
    <property type="entry name" value="Threonyl-trna Synthetase, Chain A, domain 2"/>
    <property type="match status" value="1"/>
</dbReference>
<protein>
    <recommendedName>
        <fullName evidence="12">Alanine--tRNA ligase</fullName>
        <ecNumber evidence="12">6.1.1.7</ecNumber>
    </recommendedName>
    <alternativeName>
        <fullName evidence="12">Alanyl-tRNA synthetase</fullName>
        <shortName evidence="12">AlaRS</shortName>
    </alternativeName>
</protein>
<dbReference type="HAMAP" id="MF_00036_B">
    <property type="entry name" value="Ala_tRNA_synth_B"/>
    <property type="match status" value="1"/>
</dbReference>
<evidence type="ECO:0000256" key="2">
    <source>
        <dbReference type="ARBA" id="ARBA00008226"/>
    </source>
</evidence>
<dbReference type="GO" id="GO:0006419">
    <property type="term" value="P:alanyl-tRNA aminoacylation"/>
    <property type="evidence" value="ECO:0007669"/>
    <property type="project" value="UniProtKB-UniRule"/>
</dbReference>
<dbReference type="SUPFAM" id="SSF101353">
    <property type="entry name" value="Putative anticodon-binding domain of alanyl-tRNA synthetase (AlaRS)"/>
    <property type="match status" value="1"/>
</dbReference>
<dbReference type="RefSeq" id="WP_312747187.1">
    <property type="nucleotide sequence ID" value="NZ_CP116968.1"/>
</dbReference>
<dbReference type="Gene3D" id="3.10.310.40">
    <property type="match status" value="1"/>
</dbReference>
<evidence type="ECO:0000313" key="15">
    <source>
        <dbReference type="EMBL" id="WNM62984.1"/>
    </source>
</evidence>
<dbReference type="InterPro" id="IPR050058">
    <property type="entry name" value="Ala-tRNA_ligase"/>
</dbReference>
<dbReference type="FunFam" id="3.30.980.10:FF:000004">
    <property type="entry name" value="Alanine--tRNA ligase, cytoplasmic"/>
    <property type="match status" value="1"/>
</dbReference>
<dbReference type="InterPro" id="IPR003156">
    <property type="entry name" value="DHHA1_dom"/>
</dbReference>
<dbReference type="InterPro" id="IPR012947">
    <property type="entry name" value="tRNA_SAD"/>
</dbReference>
<dbReference type="GO" id="GO:0004813">
    <property type="term" value="F:alanine-tRNA ligase activity"/>
    <property type="evidence" value="ECO:0007669"/>
    <property type="project" value="UniProtKB-UniRule"/>
</dbReference>
<dbReference type="FunFam" id="3.30.930.10:FF:000004">
    <property type="entry name" value="Alanine--tRNA ligase"/>
    <property type="match status" value="1"/>
</dbReference>
<feature type="binding site" evidence="12">
    <location>
        <position position="569"/>
    </location>
    <ligand>
        <name>Zn(2+)</name>
        <dbReference type="ChEBI" id="CHEBI:29105"/>
    </ligand>
</feature>
<dbReference type="GO" id="GO:0005524">
    <property type="term" value="F:ATP binding"/>
    <property type="evidence" value="ECO:0007669"/>
    <property type="project" value="UniProtKB-UniRule"/>
</dbReference>
<dbReference type="Proteomes" id="UP001302494">
    <property type="component" value="Chromosome"/>
</dbReference>
<comment type="subcellular location">
    <subcellularLocation>
        <location evidence="1 12">Cytoplasm</location>
    </subcellularLocation>
</comment>
<reference evidence="15 16" key="1">
    <citation type="submission" date="2023-01" db="EMBL/GenBank/DDBJ databases">
        <title>Cultivation and genomic characterization of new, ubiquitous marine nitrite-oxidizing bacteria from the Nitrospirales.</title>
        <authorList>
            <person name="Mueller A.J."/>
            <person name="Daebeler A."/>
            <person name="Herbold C.W."/>
            <person name="Kirkegaard R.H."/>
            <person name="Daims H."/>
        </authorList>
    </citation>
    <scope>NUCLEOTIDE SEQUENCE [LARGE SCALE GENOMIC DNA]</scope>
    <source>
        <strain evidence="15 16">DK</strain>
    </source>
</reference>
<dbReference type="Gene3D" id="2.40.30.130">
    <property type="match status" value="1"/>
</dbReference>
<dbReference type="SUPFAM" id="SSF55681">
    <property type="entry name" value="Class II aaRS and biotin synthetases"/>
    <property type="match status" value="1"/>
</dbReference>
<keyword evidence="10 12" id="KW-0648">Protein biosynthesis</keyword>
<evidence type="ECO:0000256" key="1">
    <source>
        <dbReference type="ARBA" id="ARBA00004496"/>
    </source>
</evidence>
<evidence type="ECO:0000256" key="13">
    <source>
        <dbReference type="SAM" id="Coils"/>
    </source>
</evidence>
<dbReference type="SMART" id="SM00863">
    <property type="entry name" value="tRNA_SAD"/>
    <property type="match status" value="1"/>
</dbReference>
<dbReference type="FunFam" id="2.40.30.130:FF:000001">
    <property type="entry name" value="Alanine--tRNA ligase"/>
    <property type="match status" value="1"/>
</dbReference>
<dbReference type="EMBL" id="CP116968">
    <property type="protein sequence ID" value="WNM62984.1"/>
    <property type="molecule type" value="Genomic_DNA"/>
</dbReference>
<dbReference type="FunFam" id="3.10.310.40:FF:000001">
    <property type="entry name" value="Alanine--tRNA ligase"/>
    <property type="match status" value="1"/>
</dbReference>
<dbReference type="PRINTS" id="PR00980">
    <property type="entry name" value="TRNASYNTHALA"/>
</dbReference>
<dbReference type="EC" id="6.1.1.7" evidence="12"/>
<evidence type="ECO:0000256" key="4">
    <source>
        <dbReference type="ARBA" id="ARBA00022598"/>
    </source>
</evidence>
<dbReference type="Gene3D" id="3.30.930.10">
    <property type="entry name" value="Bira Bifunctional Protein, Domain 2"/>
    <property type="match status" value="1"/>
</dbReference>
<keyword evidence="13" id="KW-0175">Coiled coil</keyword>
<dbReference type="InterPro" id="IPR018165">
    <property type="entry name" value="Ala-tRNA-synth_IIc_core"/>
</dbReference>
<dbReference type="CDD" id="cd00673">
    <property type="entry name" value="AlaRS_core"/>
    <property type="match status" value="1"/>
</dbReference>
<comment type="domain">
    <text evidence="12">Consists of three domains; the N-terminal catalytic domain, the editing domain and the C-terminal C-Ala domain. The editing domain removes incorrectly charged amino acids, while the C-Ala domain, along with tRNA(Ala), serves as a bridge to cooperatively bring together the editing and aminoacylation centers thus stimulating deacylation of misacylated tRNAs.</text>
</comment>
<dbReference type="GO" id="GO:0008270">
    <property type="term" value="F:zinc ion binding"/>
    <property type="evidence" value="ECO:0007669"/>
    <property type="project" value="UniProtKB-UniRule"/>
</dbReference>
<dbReference type="InterPro" id="IPR009000">
    <property type="entry name" value="Transl_B-barrel_sf"/>
</dbReference>
<feature type="binding site" evidence="12">
    <location>
        <position position="675"/>
    </location>
    <ligand>
        <name>Zn(2+)</name>
        <dbReference type="ChEBI" id="CHEBI:29105"/>
    </ligand>
</feature>
<dbReference type="GO" id="GO:0005829">
    <property type="term" value="C:cytosol"/>
    <property type="evidence" value="ECO:0007669"/>
    <property type="project" value="TreeGrafter"/>
</dbReference>
<dbReference type="KEGG" id="nneo:PQG83_04325"/>
<dbReference type="PANTHER" id="PTHR11777">
    <property type="entry name" value="ALANYL-TRNA SYNTHETASE"/>
    <property type="match status" value="1"/>
</dbReference>
<comment type="cofactor">
    <cofactor evidence="12">
        <name>Zn(2+)</name>
        <dbReference type="ChEBI" id="CHEBI:29105"/>
    </cofactor>
    <text evidence="12">Binds 1 zinc ion per subunit.</text>
</comment>
<keyword evidence="5 12" id="KW-0479">Metal-binding</keyword>
<evidence type="ECO:0000259" key="14">
    <source>
        <dbReference type="PROSITE" id="PS50860"/>
    </source>
</evidence>
<feature type="binding site" evidence="12">
    <location>
        <position position="573"/>
    </location>
    <ligand>
        <name>Zn(2+)</name>
        <dbReference type="ChEBI" id="CHEBI:29105"/>
    </ligand>
</feature>
<evidence type="ECO:0000256" key="6">
    <source>
        <dbReference type="ARBA" id="ARBA00022741"/>
    </source>
</evidence>
<name>A0AA96K3Y8_9BACT</name>
<keyword evidence="16" id="KW-1185">Reference proteome</keyword>
<evidence type="ECO:0000256" key="10">
    <source>
        <dbReference type="ARBA" id="ARBA00022917"/>
    </source>
</evidence>
<comment type="catalytic activity">
    <reaction evidence="12">
        <text>tRNA(Ala) + L-alanine + ATP = L-alanyl-tRNA(Ala) + AMP + diphosphate</text>
        <dbReference type="Rhea" id="RHEA:12540"/>
        <dbReference type="Rhea" id="RHEA-COMP:9657"/>
        <dbReference type="Rhea" id="RHEA-COMP:9923"/>
        <dbReference type="ChEBI" id="CHEBI:30616"/>
        <dbReference type="ChEBI" id="CHEBI:33019"/>
        <dbReference type="ChEBI" id="CHEBI:57972"/>
        <dbReference type="ChEBI" id="CHEBI:78442"/>
        <dbReference type="ChEBI" id="CHEBI:78497"/>
        <dbReference type="ChEBI" id="CHEBI:456215"/>
        <dbReference type="EC" id="6.1.1.7"/>
    </reaction>
</comment>
<feature type="binding site" evidence="12">
    <location>
        <position position="671"/>
    </location>
    <ligand>
        <name>Zn(2+)</name>
        <dbReference type="ChEBI" id="CHEBI:29105"/>
    </ligand>
</feature>
<comment type="similarity">
    <text evidence="2 12">Belongs to the class-II aminoacyl-tRNA synthetase family.</text>
</comment>
<keyword evidence="12" id="KW-0963">Cytoplasm</keyword>
<evidence type="ECO:0000256" key="3">
    <source>
        <dbReference type="ARBA" id="ARBA00022555"/>
    </source>
</evidence>
<dbReference type="Gene3D" id="6.10.250.550">
    <property type="match status" value="1"/>
</dbReference>
<dbReference type="Pfam" id="PF07973">
    <property type="entry name" value="tRNA_SAD"/>
    <property type="match status" value="1"/>
</dbReference>
<dbReference type="GO" id="GO:0000049">
    <property type="term" value="F:tRNA binding"/>
    <property type="evidence" value="ECO:0007669"/>
    <property type="project" value="UniProtKB-KW"/>
</dbReference>
<evidence type="ECO:0000313" key="16">
    <source>
        <dbReference type="Proteomes" id="UP001302494"/>
    </source>
</evidence>
<dbReference type="InterPro" id="IPR045864">
    <property type="entry name" value="aa-tRNA-synth_II/BPL/LPL"/>
</dbReference>
<dbReference type="SUPFAM" id="SSF55186">
    <property type="entry name" value="ThrRS/AlaRS common domain"/>
    <property type="match status" value="1"/>
</dbReference>
<evidence type="ECO:0000256" key="12">
    <source>
        <dbReference type="HAMAP-Rule" id="MF_00036"/>
    </source>
</evidence>
<dbReference type="InterPro" id="IPR002318">
    <property type="entry name" value="Ala-tRNA-lgiase_IIc"/>
</dbReference>
<keyword evidence="11 12" id="KW-0030">Aminoacyl-tRNA synthetase</keyword>
<evidence type="ECO:0000256" key="11">
    <source>
        <dbReference type="ARBA" id="ARBA00023146"/>
    </source>
</evidence>
<dbReference type="InterPro" id="IPR018162">
    <property type="entry name" value="Ala-tRNA-ligase_IIc_anticod-bd"/>
</dbReference>
<keyword evidence="9 12" id="KW-0694">RNA-binding</keyword>
<evidence type="ECO:0000256" key="9">
    <source>
        <dbReference type="ARBA" id="ARBA00022884"/>
    </source>
</evidence>
<evidence type="ECO:0000256" key="8">
    <source>
        <dbReference type="ARBA" id="ARBA00022840"/>
    </source>
</evidence>
<dbReference type="InterPro" id="IPR023033">
    <property type="entry name" value="Ala_tRNA_ligase_euk/bac"/>
</dbReference>
<dbReference type="Pfam" id="PF02272">
    <property type="entry name" value="DHHA1"/>
    <property type="match status" value="1"/>
</dbReference>
<organism evidence="15 16">
    <name type="scientific">Candidatus Nitrospira neomarina</name>
    <dbReference type="NCBI Taxonomy" id="3020899"/>
    <lineage>
        <taxon>Bacteria</taxon>
        <taxon>Pseudomonadati</taxon>
        <taxon>Nitrospirota</taxon>
        <taxon>Nitrospiria</taxon>
        <taxon>Nitrospirales</taxon>
        <taxon>Nitrospiraceae</taxon>
        <taxon>Nitrospira</taxon>
    </lineage>
</organism>
<dbReference type="AlphaFoldDB" id="A0AA96K3Y8"/>
<keyword evidence="3 12" id="KW-0820">tRNA-binding</keyword>
<evidence type="ECO:0000256" key="7">
    <source>
        <dbReference type="ARBA" id="ARBA00022833"/>
    </source>
</evidence>
<sequence>MIATSLELRQAFVKYFSSRGHTVVPSGPLIPQADPTLLFTNAGMNQFKSVFLGEESRPYSRAVSIQKCLRAGGKHNDLENVGFTRRHHTFFEMLGNFSFGDYFKEEAIAFGWEFLTQIAGLPADRLWVTVFREDQEAYDLWHTRLGIPESRLVRLGEKDNFWQMGETGPCGPCSEILIDQGEAFGCGRSTCAVGCDCDRYLEIWNLVFMQFDRDSVGTLNPLPRPSIDTGMGLERLAAVTQGVASNYDSDVFSPILERIGKSTGQVYGISPTADRSMRVIADHLRAMTFLITEGVLPSNEGRGYVLRRIMRRASRHGRLLGVEREFLYDLVSSVVDLMDSVYPDLRLMKDTVSEIVQGEETRFIGTLEQALPLLNQILEEAKQQGSQILGGEAVFKLYDTYGFPLDLVEDAAREEGLEVDHIGYEQALEAQRDRARKTARFSQADSRSDLVNALGQFPLTKFVGYASQENKGKLLALVKDEHVIKEAKQGETVECVLDTTPFYPEGGGQVGDQGTLVGPSARIVVHDTTKLAKGWFLHKGQVIEGSVHVGDVLTATVQGHLRQSAARNHTATHLLHAALREILGPHVKQHGSLVAPNRLRFDFSHFKGLTPRNIEEIEGLVNEQIRQNLSIKVEEMEIQDALSRGALAFFGDKYGEQVRVVEMGSFSQELCGGTHCARTGDVGLFRIVSEGGIAAGVRRIEALTGEGAVAQTQHQEAEWRELAAVLKAGPNEVVEKVRKLVGTLRDTERELERAKQKLLDQQGAGQEASIRDIGGMPILTQRIDGLTIQELRTFSDKLRHKVPSGLLVLGSVKEGKVSLLVIVAKEQAHKIPAGKVAHHVAQLVGGSGGGRPDMAQAGGNQPEQLDEALRSVYDYVASHIGTLKEE</sequence>
<dbReference type="PROSITE" id="PS50860">
    <property type="entry name" value="AA_TRNA_LIGASE_II_ALA"/>
    <property type="match status" value="1"/>
</dbReference>
<feature type="coiled-coil region" evidence="13">
    <location>
        <begin position="737"/>
        <end position="764"/>
    </location>
</feature>
<dbReference type="SUPFAM" id="SSF50447">
    <property type="entry name" value="Translation proteins"/>
    <property type="match status" value="1"/>
</dbReference>
<proteinExistence type="inferred from homology"/>
<accession>A0AA96K3Y8</accession>
<evidence type="ECO:0000256" key="5">
    <source>
        <dbReference type="ARBA" id="ARBA00022723"/>
    </source>
</evidence>
<feature type="domain" description="Alanyl-transfer RNA synthetases family profile" evidence="14">
    <location>
        <begin position="3"/>
        <end position="714"/>
    </location>
</feature>
<dbReference type="Pfam" id="PF01411">
    <property type="entry name" value="tRNA-synt_2c"/>
    <property type="match status" value="1"/>
</dbReference>
<dbReference type="PANTHER" id="PTHR11777:SF9">
    <property type="entry name" value="ALANINE--TRNA LIGASE, CYTOPLASMIC"/>
    <property type="match status" value="1"/>
</dbReference>
<keyword evidence="7 12" id="KW-0862">Zinc</keyword>
<dbReference type="InterPro" id="IPR018163">
    <property type="entry name" value="Thr/Ala-tRNA-synth_IIc_edit"/>
</dbReference>
<dbReference type="FunFam" id="3.30.54.20:FF:000001">
    <property type="entry name" value="Alanine--tRNA ligase"/>
    <property type="match status" value="1"/>
</dbReference>
<dbReference type="InterPro" id="IPR018164">
    <property type="entry name" value="Ala-tRNA-synth_IIc_N"/>
</dbReference>
<dbReference type="NCBIfam" id="TIGR00344">
    <property type="entry name" value="alaS"/>
    <property type="match status" value="1"/>
</dbReference>
<keyword evidence="4 12" id="KW-0436">Ligase</keyword>
<comment type="function">
    <text evidence="12">Catalyzes the attachment of alanine to tRNA(Ala) in a two-step reaction: alanine is first activated by ATP to form Ala-AMP and then transferred to the acceptor end of tRNA(Ala). Also edits incorrectly charged Ser-tRNA(Ala) and Gly-tRNA(Ala) via its editing domain.</text>
</comment>
<dbReference type="GO" id="GO:0002161">
    <property type="term" value="F:aminoacyl-tRNA deacylase activity"/>
    <property type="evidence" value="ECO:0007669"/>
    <property type="project" value="TreeGrafter"/>
</dbReference>
<dbReference type="Gene3D" id="3.30.54.20">
    <property type="match status" value="1"/>
</dbReference>
<keyword evidence="6 12" id="KW-0547">Nucleotide-binding</keyword>
<keyword evidence="8 12" id="KW-0067">ATP-binding</keyword>
<gene>
    <name evidence="12 15" type="primary">alaS</name>
    <name evidence="15" type="ORF">PQG83_04325</name>
</gene>